<accession>A0A3B1BWJ1</accession>
<dbReference type="GO" id="GO:0051539">
    <property type="term" value="F:4 iron, 4 sulfur cluster binding"/>
    <property type="evidence" value="ECO:0007669"/>
    <property type="project" value="UniProtKB-KW"/>
</dbReference>
<dbReference type="Pfam" id="PF13247">
    <property type="entry name" value="Fer4_11"/>
    <property type="match status" value="1"/>
</dbReference>
<evidence type="ECO:0000256" key="6">
    <source>
        <dbReference type="ARBA" id="ARBA00023014"/>
    </source>
</evidence>
<feature type="domain" description="4Fe-4S ferredoxin-type" evidence="7">
    <location>
        <begin position="41"/>
        <end position="69"/>
    </location>
</feature>
<reference evidence="8" key="1">
    <citation type="submission" date="2018-06" db="EMBL/GenBank/DDBJ databases">
        <authorList>
            <person name="Zhirakovskaya E."/>
        </authorList>
    </citation>
    <scope>NUCLEOTIDE SEQUENCE</scope>
</reference>
<keyword evidence="4" id="KW-0677">Repeat</keyword>
<dbReference type="NCBIfam" id="TIGR01409">
    <property type="entry name" value="TAT_signal_seq"/>
    <property type="match status" value="1"/>
</dbReference>
<dbReference type="InterPro" id="IPR006311">
    <property type="entry name" value="TAT_signal"/>
</dbReference>
<comment type="subcellular location">
    <subcellularLocation>
        <location evidence="1">Cell envelope</location>
    </subcellularLocation>
</comment>
<evidence type="ECO:0000313" key="8">
    <source>
        <dbReference type="EMBL" id="VAX15050.1"/>
    </source>
</evidence>
<dbReference type="SUPFAM" id="SSF54862">
    <property type="entry name" value="4Fe-4S ferredoxins"/>
    <property type="match status" value="1"/>
</dbReference>
<dbReference type="GO" id="GO:0030313">
    <property type="term" value="C:cell envelope"/>
    <property type="evidence" value="ECO:0007669"/>
    <property type="project" value="UniProtKB-SubCell"/>
</dbReference>
<dbReference type="Gene3D" id="3.30.70.20">
    <property type="match status" value="2"/>
</dbReference>
<dbReference type="AlphaFoldDB" id="A0A3B1BWJ1"/>
<evidence type="ECO:0000256" key="3">
    <source>
        <dbReference type="ARBA" id="ARBA00022723"/>
    </source>
</evidence>
<gene>
    <name evidence="8" type="ORF">MNBD_IGNAVI01-1244</name>
</gene>
<dbReference type="PROSITE" id="PS51379">
    <property type="entry name" value="4FE4S_FER_2"/>
    <property type="match status" value="2"/>
</dbReference>
<dbReference type="PROSITE" id="PS00198">
    <property type="entry name" value="4FE4S_FER_1"/>
    <property type="match status" value="1"/>
</dbReference>
<dbReference type="GO" id="GO:0015944">
    <property type="term" value="P:formate oxidation"/>
    <property type="evidence" value="ECO:0007669"/>
    <property type="project" value="InterPro"/>
</dbReference>
<organism evidence="8">
    <name type="scientific">hydrothermal vent metagenome</name>
    <dbReference type="NCBI Taxonomy" id="652676"/>
    <lineage>
        <taxon>unclassified sequences</taxon>
        <taxon>metagenomes</taxon>
        <taxon>ecological metagenomes</taxon>
    </lineage>
</organism>
<dbReference type="GO" id="GO:0045333">
    <property type="term" value="P:cellular respiration"/>
    <property type="evidence" value="ECO:0007669"/>
    <property type="project" value="InterPro"/>
</dbReference>
<proteinExistence type="predicted"/>
<dbReference type="GO" id="GO:0046872">
    <property type="term" value="F:metal ion binding"/>
    <property type="evidence" value="ECO:0007669"/>
    <property type="project" value="UniProtKB-KW"/>
</dbReference>
<dbReference type="PROSITE" id="PS51318">
    <property type="entry name" value="TAT"/>
    <property type="match status" value="1"/>
</dbReference>
<dbReference type="InterPro" id="IPR017896">
    <property type="entry name" value="4Fe4S_Fe-S-bd"/>
</dbReference>
<sequence>MAVQNRRDFLKSATLIGAGAAGLSAKKVHAEILEATPDDRMGVLVDTTVCIGCRSCEWACKEAHSLEAGQLQSYQEDRSVFEKERRPSDKALTVVNEYNVNNISSLPVDVKVQCMHCEDPACVASCIVNAFTKHKDGTVTWNTDKCIGCRYCMIACPFQIPVFEYSKAVQPNIMKCDFCYDRTKDGKLPACVDICPVEALTYGKRNELIALAKSRIKVKPEKYVNHIYGEYEVGGTSWLYLAGVDFSKLNFVPLGNESAPGVSREIQHGLFKYFVPPIAIYALLGGIMWLTKKRESNEEEI</sequence>
<dbReference type="PANTHER" id="PTHR43545:SF4">
    <property type="entry name" value="IRON-SULFUR PROTEIN"/>
    <property type="match status" value="1"/>
</dbReference>
<dbReference type="EMBL" id="UOGD01000004">
    <property type="protein sequence ID" value="VAX15050.1"/>
    <property type="molecule type" value="Genomic_DNA"/>
</dbReference>
<keyword evidence="5" id="KW-0408">Iron</keyword>
<dbReference type="InterPro" id="IPR017900">
    <property type="entry name" value="4Fe4S_Fe_S_CS"/>
</dbReference>
<dbReference type="PIRSF" id="PIRSF036298">
    <property type="entry name" value="FDH_4Fe4S"/>
    <property type="match status" value="1"/>
</dbReference>
<evidence type="ECO:0000259" key="7">
    <source>
        <dbReference type="PROSITE" id="PS51379"/>
    </source>
</evidence>
<name>A0A3B1BWJ1_9ZZZZ</name>
<evidence type="ECO:0000256" key="4">
    <source>
        <dbReference type="ARBA" id="ARBA00022737"/>
    </source>
</evidence>
<dbReference type="CDD" id="cd10561">
    <property type="entry name" value="HybA_like"/>
    <property type="match status" value="1"/>
</dbReference>
<keyword evidence="2" id="KW-0004">4Fe-4S</keyword>
<keyword evidence="3" id="KW-0479">Metal-binding</keyword>
<dbReference type="InterPro" id="IPR014603">
    <property type="entry name" value="Formate_DH_Fe-S_su"/>
</dbReference>
<dbReference type="InterPro" id="IPR051555">
    <property type="entry name" value="FDH_Electron_Transfer_Unit"/>
</dbReference>
<evidence type="ECO:0000256" key="1">
    <source>
        <dbReference type="ARBA" id="ARBA00004196"/>
    </source>
</evidence>
<evidence type="ECO:0000256" key="2">
    <source>
        <dbReference type="ARBA" id="ARBA00022485"/>
    </source>
</evidence>
<keyword evidence="6" id="KW-0411">Iron-sulfur</keyword>
<evidence type="ECO:0000256" key="5">
    <source>
        <dbReference type="ARBA" id="ARBA00023004"/>
    </source>
</evidence>
<protein>
    <submittedName>
        <fullName evidence="8">Quad-[4Fe-4S] ferredoxin, HycB/HydN/HyfA family</fullName>
    </submittedName>
</protein>
<dbReference type="PANTHER" id="PTHR43545">
    <property type="entry name" value="FORMATE DEHYDROGENASE, NITRATE-INDUCIBLE, IRON-SULFUR SUBUNIT"/>
    <property type="match status" value="1"/>
</dbReference>
<dbReference type="InterPro" id="IPR019546">
    <property type="entry name" value="TAT_signal_bac_arc"/>
</dbReference>
<feature type="domain" description="4Fe-4S ferredoxin-type" evidence="7">
    <location>
        <begin position="137"/>
        <end position="166"/>
    </location>
</feature>